<dbReference type="Proteomes" id="UP000029964">
    <property type="component" value="Unassembled WGS sequence"/>
</dbReference>
<evidence type="ECO:0000313" key="4">
    <source>
        <dbReference type="EMBL" id="KFH47632.1"/>
    </source>
</evidence>
<feature type="domain" description="DUF6594" evidence="3">
    <location>
        <begin position="47"/>
        <end position="268"/>
    </location>
</feature>
<feature type="region of interest" description="Disordered" evidence="1">
    <location>
        <begin position="1"/>
        <end position="37"/>
    </location>
</feature>
<evidence type="ECO:0000259" key="3">
    <source>
        <dbReference type="Pfam" id="PF20237"/>
    </source>
</evidence>
<evidence type="ECO:0000256" key="1">
    <source>
        <dbReference type="SAM" id="MobiDB-lite"/>
    </source>
</evidence>
<protein>
    <recommendedName>
        <fullName evidence="3">DUF6594 domain-containing protein</fullName>
    </recommendedName>
</protein>
<proteinExistence type="predicted"/>
<keyword evidence="5" id="KW-1185">Reference proteome</keyword>
<dbReference type="HOGENOM" id="CLU_1008206_0_0_1"/>
<feature type="transmembrane region" description="Helical" evidence="2">
    <location>
        <begin position="255"/>
        <end position="273"/>
    </location>
</feature>
<keyword evidence="2" id="KW-0472">Membrane</keyword>
<sequence length="276" mass="30786">MESPAHGRDQLPTTDPERLDDPGSTTAPGPTQPLSRDEGLVGLCQRQGRDPSCRIFPHFAEAASMVQLDMSQEIKDASDSFCKARMAGDMKWKGHARKLRKKLPAYYAFAQARMSIETLSNPGDSVFRDVKSYFQRIEEDGYRPPKDPRAWKSLRTIPRQEEWAKALPEGGPIGRFISSFFREEYDPASGMELYNIEGLILFVNILFTLVVGVFFCVPIVIMGLSFCSREVHVGLSVLFAVVSGLGLVWWQKDPLWSAALMVAYVAAMANVNFGGQ</sequence>
<dbReference type="Pfam" id="PF20237">
    <property type="entry name" value="DUF6594"/>
    <property type="match status" value="1"/>
</dbReference>
<dbReference type="AlphaFoldDB" id="A0A086TE50"/>
<organism evidence="4 5">
    <name type="scientific">Hapsidospora chrysogenum (strain ATCC 11550 / CBS 779.69 / DSM 880 / IAM 14645 / JCM 23072 / IMI 49137)</name>
    <name type="common">Acremonium chrysogenum</name>
    <dbReference type="NCBI Taxonomy" id="857340"/>
    <lineage>
        <taxon>Eukaryota</taxon>
        <taxon>Fungi</taxon>
        <taxon>Dikarya</taxon>
        <taxon>Ascomycota</taxon>
        <taxon>Pezizomycotina</taxon>
        <taxon>Sordariomycetes</taxon>
        <taxon>Hypocreomycetidae</taxon>
        <taxon>Hypocreales</taxon>
        <taxon>Bionectriaceae</taxon>
        <taxon>Hapsidospora</taxon>
    </lineage>
</organism>
<reference evidence="5" key="1">
    <citation type="journal article" date="2014" name="Genome Announc.">
        <title>Genome sequence and annotation of Acremonium chrysogenum, producer of the beta-lactam antibiotic cephalosporin C.</title>
        <authorList>
            <person name="Terfehr D."/>
            <person name="Dahlmann T.A."/>
            <person name="Specht T."/>
            <person name="Zadra I."/>
            <person name="Kuernsteiner H."/>
            <person name="Kueck U."/>
        </authorList>
    </citation>
    <scope>NUCLEOTIDE SEQUENCE [LARGE SCALE GENOMIC DNA]</scope>
    <source>
        <strain evidence="5">ATCC 11550 / CBS 779.69 / DSM 880 / IAM 14645 / JCM 23072 / IMI 49137</strain>
    </source>
</reference>
<gene>
    <name evidence="4" type="ORF">ACRE_015360</name>
</gene>
<feature type="transmembrane region" description="Helical" evidence="2">
    <location>
        <begin position="199"/>
        <end position="224"/>
    </location>
</feature>
<feature type="compositionally biased region" description="Polar residues" evidence="1">
    <location>
        <begin position="23"/>
        <end position="34"/>
    </location>
</feature>
<accession>A0A086TE50</accession>
<feature type="transmembrane region" description="Helical" evidence="2">
    <location>
        <begin position="231"/>
        <end position="249"/>
    </location>
</feature>
<evidence type="ECO:0000313" key="5">
    <source>
        <dbReference type="Proteomes" id="UP000029964"/>
    </source>
</evidence>
<keyword evidence="2" id="KW-1133">Transmembrane helix</keyword>
<evidence type="ECO:0000256" key="2">
    <source>
        <dbReference type="SAM" id="Phobius"/>
    </source>
</evidence>
<dbReference type="EMBL" id="JPKY01000008">
    <property type="protein sequence ID" value="KFH47632.1"/>
    <property type="molecule type" value="Genomic_DNA"/>
</dbReference>
<comment type="caution">
    <text evidence="4">The sequence shown here is derived from an EMBL/GenBank/DDBJ whole genome shotgun (WGS) entry which is preliminary data.</text>
</comment>
<feature type="compositionally biased region" description="Basic and acidic residues" evidence="1">
    <location>
        <begin position="1"/>
        <end position="21"/>
    </location>
</feature>
<keyword evidence="2" id="KW-0812">Transmembrane</keyword>
<name>A0A086TE50_HAPC1</name>
<dbReference type="InterPro" id="IPR046529">
    <property type="entry name" value="DUF6594"/>
</dbReference>